<accession>A0ACB6QL71</accession>
<comment type="caution">
    <text evidence="1">The sequence shown here is derived from an EMBL/GenBank/DDBJ whole genome shotgun (WGS) entry which is preliminary data.</text>
</comment>
<keyword evidence="2" id="KW-1185">Reference proteome</keyword>
<gene>
    <name evidence="1" type="ORF">BDR25DRAFT_291742</name>
</gene>
<protein>
    <submittedName>
        <fullName evidence="1">Uncharacterized protein</fullName>
    </submittedName>
</protein>
<organism evidence="1 2">
    <name type="scientific">Lindgomyces ingoldianus</name>
    <dbReference type="NCBI Taxonomy" id="673940"/>
    <lineage>
        <taxon>Eukaryota</taxon>
        <taxon>Fungi</taxon>
        <taxon>Dikarya</taxon>
        <taxon>Ascomycota</taxon>
        <taxon>Pezizomycotina</taxon>
        <taxon>Dothideomycetes</taxon>
        <taxon>Pleosporomycetidae</taxon>
        <taxon>Pleosporales</taxon>
        <taxon>Lindgomycetaceae</taxon>
        <taxon>Lindgomyces</taxon>
    </lineage>
</organism>
<dbReference type="EMBL" id="MU003519">
    <property type="protein sequence ID" value="KAF2467759.1"/>
    <property type="molecule type" value="Genomic_DNA"/>
</dbReference>
<evidence type="ECO:0000313" key="2">
    <source>
        <dbReference type="Proteomes" id="UP000799755"/>
    </source>
</evidence>
<dbReference type="Proteomes" id="UP000799755">
    <property type="component" value="Unassembled WGS sequence"/>
</dbReference>
<sequence length="377" mass="43161">MPRRFHRKSRFGCTECRRRRVKCDEDEPICGRCVRTRSKCHYPRMESNPESPLSTSNASGTPSSSVARDSSALQSSFDLFDMTLMHHYVTNTCKHLFIGARQIHVWQHDIPALAASNIILVHGFLAVTAIHCAWKEPAQRDLYRSRALHHHGLSLPIFQEMIACASSETAEVIVAYSILLCVWVYAFPEIATEQLSLGDILSRVDVIRGSRTVFRLYRGVIMESPMHVFLSPPLPAPIPEDQDSSVRRTLQLLRDQVGHQSDKNAVQELQTFLDRYMTGFDYNRLSAAWMASVEDDYWVRLRDRHPDAVLVFSYSTLLIRASEHECWWMSGWSGRILQACSDVMSPEVKETIDWVHHEHRIRAAANELADIVRSRQG</sequence>
<reference evidence="1" key="1">
    <citation type="journal article" date="2020" name="Stud. Mycol.">
        <title>101 Dothideomycetes genomes: a test case for predicting lifestyles and emergence of pathogens.</title>
        <authorList>
            <person name="Haridas S."/>
            <person name="Albert R."/>
            <person name="Binder M."/>
            <person name="Bloem J."/>
            <person name="Labutti K."/>
            <person name="Salamov A."/>
            <person name="Andreopoulos B."/>
            <person name="Baker S."/>
            <person name="Barry K."/>
            <person name="Bills G."/>
            <person name="Bluhm B."/>
            <person name="Cannon C."/>
            <person name="Castanera R."/>
            <person name="Culley D."/>
            <person name="Daum C."/>
            <person name="Ezra D."/>
            <person name="Gonzalez J."/>
            <person name="Henrissat B."/>
            <person name="Kuo A."/>
            <person name="Liang C."/>
            <person name="Lipzen A."/>
            <person name="Lutzoni F."/>
            <person name="Magnuson J."/>
            <person name="Mondo S."/>
            <person name="Nolan M."/>
            <person name="Ohm R."/>
            <person name="Pangilinan J."/>
            <person name="Park H.-J."/>
            <person name="Ramirez L."/>
            <person name="Alfaro M."/>
            <person name="Sun H."/>
            <person name="Tritt A."/>
            <person name="Yoshinaga Y."/>
            <person name="Zwiers L.-H."/>
            <person name="Turgeon B."/>
            <person name="Goodwin S."/>
            <person name="Spatafora J."/>
            <person name="Crous P."/>
            <person name="Grigoriev I."/>
        </authorList>
    </citation>
    <scope>NUCLEOTIDE SEQUENCE</scope>
    <source>
        <strain evidence="1">ATCC 200398</strain>
    </source>
</reference>
<evidence type="ECO:0000313" key="1">
    <source>
        <dbReference type="EMBL" id="KAF2467759.1"/>
    </source>
</evidence>
<proteinExistence type="predicted"/>
<name>A0ACB6QL71_9PLEO</name>